<dbReference type="HAMAP" id="MF_00163">
    <property type="entry name" value="Pep_deformylase"/>
    <property type="match status" value="1"/>
</dbReference>
<feature type="active site" evidence="2">
    <location>
        <position position="163"/>
    </location>
</feature>
<dbReference type="SUPFAM" id="SSF56420">
    <property type="entry name" value="Peptide deformylase"/>
    <property type="match status" value="1"/>
</dbReference>
<dbReference type="Gene3D" id="3.90.45.10">
    <property type="entry name" value="Peptide deformylase"/>
    <property type="match status" value="1"/>
</dbReference>
<proteinExistence type="inferred from homology"/>
<comment type="function">
    <text evidence="2">Removes the formyl group from the N-terminal Met of newly synthesized proteins. Requires at least a dipeptide for an efficient rate of reaction. N-terminal L-methionine is a prerequisite for activity but the enzyme has broad specificity at other positions.</text>
</comment>
<keyword evidence="2" id="KW-0408">Iron</keyword>
<evidence type="ECO:0000256" key="3">
    <source>
        <dbReference type="SAM" id="MobiDB-lite"/>
    </source>
</evidence>
<comment type="catalytic activity">
    <reaction evidence="2">
        <text>N-terminal N-formyl-L-methionyl-[peptide] + H2O = N-terminal L-methionyl-[peptide] + formate</text>
        <dbReference type="Rhea" id="RHEA:24420"/>
        <dbReference type="Rhea" id="RHEA-COMP:10639"/>
        <dbReference type="Rhea" id="RHEA-COMP:10640"/>
        <dbReference type="ChEBI" id="CHEBI:15377"/>
        <dbReference type="ChEBI" id="CHEBI:15740"/>
        <dbReference type="ChEBI" id="CHEBI:49298"/>
        <dbReference type="ChEBI" id="CHEBI:64731"/>
        <dbReference type="EC" id="3.5.1.88"/>
    </reaction>
</comment>
<dbReference type="PANTHER" id="PTHR10458">
    <property type="entry name" value="PEPTIDE DEFORMYLASE"/>
    <property type="match status" value="1"/>
</dbReference>
<dbReference type="InterPro" id="IPR036821">
    <property type="entry name" value="Peptide_deformylase_sf"/>
</dbReference>
<keyword evidence="2" id="KW-0648">Protein biosynthesis</keyword>
<keyword evidence="2" id="KW-0479">Metal-binding</keyword>
<comment type="similarity">
    <text evidence="1 2">Belongs to the polypeptide deformylase family.</text>
</comment>
<dbReference type="Proteomes" id="UP000785783">
    <property type="component" value="Unassembled WGS sequence"/>
</dbReference>
<evidence type="ECO:0000256" key="2">
    <source>
        <dbReference type="HAMAP-Rule" id="MF_00163"/>
    </source>
</evidence>
<feature type="binding site" evidence="2">
    <location>
        <position position="162"/>
    </location>
    <ligand>
        <name>Fe cation</name>
        <dbReference type="ChEBI" id="CHEBI:24875"/>
    </ligand>
</feature>
<dbReference type="Pfam" id="PF01327">
    <property type="entry name" value="Pep_deformylase"/>
    <property type="match status" value="1"/>
</dbReference>
<evidence type="ECO:0000313" key="5">
    <source>
        <dbReference type="Proteomes" id="UP000785783"/>
    </source>
</evidence>
<dbReference type="EC" id="3.5.1.88" evidence="2"/>
<dbReference type="PANTHER" id="PTHR10458:SF22">
    <property type="entry name" value="PEPTIDE DEFORMYLASE"/>
    <property type="match status" value="1"/>
</dbReference>
<dbReference type="NCBIfam" id="NF001159">
    <property type="entry name" value="PRK00150.1-3"/>
    <property type="match status" value="1"/>
</dbReference>
<dbReference type="GO" id="GO:0042586">
    <property type="term" value="F:peptide deformylase activity"/>
    <property type="evidence" value="ECO:0007669"/>
    <property type="project" value="UniProtKB-UniRule"/>
</dbReference>
<feature type="region of interest" description="Disordered" evidence="3">
    <location>
        <begin position="66"/>
        <end position="92"/>
    </location>
</feature>
<dbReference type="InterPro" id="IPR023635">
    <property type="entry name" value="Peptide_deformylase"/>
</dbReference>
<feature type="binding site" evidence="2">
    <location>
        <position position="166"/>
    </location>
    <ligand>
        <name>Fe cation</name>
        <dbReference type="ChEBI" id="CHEBI:24875"/>
    </ligand>
</feature>
<protein>
    <recommendedName>
        <fullName evidence="2">Peptide deformylase</fullName>
        <shortName evidence="2">PDF</shortName>
        <ecNumber evidence="2">3.5.1.88</ecNumber>
    </recommendedName>
    <alternativeName>
        <fullName evidence="2">Polypeptide deformylase</fullName>
    </alternativeName>
</protein>
<sequence length="202" mass="22758">MTIRPIIEVPDARLKTVSQPVAEVSDETRALMDDMLETMYDANGIGLAAIQVGVASRIIVMDISPSQKDADKESDEESDDDTGRKDRYDLSGLEDEGPRFFVNPEIVWTSDEMNNYQEGCLSVPGFYDDVERPAQCRVKFLDYDGKAQEIECDGLLATCIQHEMDHLNGIVFLDHLSRLKRQMIVKKLQKAEREKAEQAAQA</sequence>
<evidence type="ECO:0000256" key="1">
    <source>
        <dbReference type="ARBA" id="ARBA00010759"/>
    </source>
</evidence>
<dbReference type="GO" id="GO:0046872">
    <property type="term" value="F:metal ion binding"/>
    <property type="evidence" value="ECO:0007669"/>
    <property type="project" value="UniProtKB-KW"/>
</dbReference>
<dbReference type="AlphaFoldDB" id="A0A937HNJ6"/>
<reference evidence="4" key="1">
    <citation type="submission" date="2020-10" db="EMBL/GenBank/DDBJ databases">
        <title>Microbiome of the Black Sea water column analyzed by genome centric metagenomics.</title>
        <authorList>
            <person name="Cabello-Yeves P.J."/>
            <person name="Callieri C."/>
            <person name="Picazo A."/>
            <person name="Mehrshad M."/>
            <person name="Haro-Moreno J.M."/>
            <person name="Roda-Garcia J."/>
            <person name="Dzembekova N."/>
            <person name="Slabakova V."/>
            <person name="Slabakova N."/>
            <person name="Moncheva S."/>
            <person name="Rodriguez-Valera F."/>
        </authorList>
    </citation>
    <scope>NUCLEOTIDE SEQUENCE</scope>
    <source>
        <strain evidence="4">BS307-5m-G5</strain>
    </source>
</reference>
<dbReference type="GO" id="GO:0006412">
    <property type="term" value="P:translation"/>
    <property type="evidence" value="ECO:0007669"/>
    <property type="project" value="UniProtKB-UniRule"/>
</dbReference>
<accession>A0A937HNJ6</accession>
<dbReference type="CDD" id="cd00487">
    <property type="entry name" value="Pep_deformylase"/>
    <property type="match status" value="1"/>
</dbReference>
<keyword evidence="2 4" id="KW-0378">Hydrolase</keyword>
<dbReference type="NCBIfam" id="TIGR00079">
    <property type="entry name" value="pept_deformyl"/>
    <property type="match status" value="1"/>
</dbReference>
<name>A0A937HNJ6_9PROT</name>
<evidence type="ECO:0000313" key="4">
    <source>
        <dbReference type="EMBL" id="MBL6761961.1"/>
    </source>
</evidence>
<comment type="cofactor">
    <cofactor evidence="2">
        <name>Fe(2+)</name>
        <dbReference type="ChEBI" id="CHEBI:29033"/>
    </cofactor>
    <text evidence="2">Binds 1 Fe(2+) ion.</text>
</comment>
<dbReference type="PRINTS" id="PR01576">
    <property type="entry name" value="PDEFORMYLASE"/>
</dbReference>
<organism evidence="4 5">
    <name type="scientific">PS1 clade bacterium</name>
    <dbReference type="NCBI Taxonomy" id="2175152"/>
    <lineage>
        <taxon>Bacteria</taxon>
        <taxon>Pseudomonadati</taxon>
        <taxon>Pseudomonadota</taxon>
        <taxon>Alphaproteobacteria</taxon>
        <taxon>PS1 clade</taxon>
    </lineage>
</organism>
<comment type="caution">
    <text evidence="4">The sequence shown here is derived from an EMBL/GenBank/DDBJ whole genome shotgun (WGS) entry which is preliminary data.</text>
</comment>
<gene>
    <name evidence="2" type="primary">def</name>
    <name evidence="4" type="ORF">ISQ19_04610</name>
</gene>
<dbReference type="EMBL" id="JADHOK010000053">
    <property type="protein sequence ID" value="MBL6761961.1"/>
    <property type="molecule type" value="Genomic_DNA"/>
</dbReference>
<feature type="binding site" evidence="2">
    <location>
        <position position="120"/>
    </location>
    <ligand>
        <name>Fe cation</name>
        <dbReference type="ChEBI" id="CHEBI:24875"/>
    </ligand>
</feature>
<dbReference type="PIRSF" id="PIRSF004749">
    <property type="entry name" value="Pep_def"/>
    <property type="match status" value="1"/>
</dbReference>